<evidence type="ECO:0000313" key="2">
    <source>
        <dbReference type="Proteomes" id="UP000307507"/>
    </source>
</evidence>
<dbReference type="EMBL" id="SSNZ01000001">
    <property type="protein sequence ID" value="THF53475.1"/>
    <property type="molecule type" value="Genomic_DNA"/>
</dbReference>
<proteinExistence type="predicted"/>
<accession>A0A4S4A689</accession>
<dbReference type="AlphaFoldDB" id="A0A4S4A689"/>
<comment type="caution">
    <text evidence="1">The sequence shown here is derived from an EMBL/GenBank/DDBJ whole genome shotgun (WGS) entry which is preliminary data.</text>
</comment>
<dbReference type="Gene3D" id="1.10.10.10">
    <property type="entry name" value="Winged helix-like DNA-binding domain superfamily/Winged helix DNA-binding domain"/>
    <property type="match status" value="1"/>
</dbReference>
<organism evidence="1 2">
    <name type="scientific">Flavobacterium supellecticarium</name>
    <dbReference type="NCBI Taxonomy" id="2565924"/>
    <lineage>
        <taxon>Bacteria</taxon>
        <taxon>Pseudomonadati</taxon>
        <taxon>Bacteroidota</taxon>
        <taxon>Flavobacteriia</taxon>
        <taxon>Flavobacteriales</taxon>
        <taxon>Flavobacteriaceae</taxon>
        <taxon>Flavobacterium</taxon>
    </lineage>
</organism>
<dbReference type="Proteomes" id="UP000307507">
    <property type="component" value="Unassembled WGS sequence"/>
</dbReference>
<dbReference type="InterPro" id="IPR036390">
    <property type="entry name" value="WH_DNA-bd_sf"/>
</dbReference>
<sequence>MEIKLPENERALWILKTKGPLSVITLAKELNVTTEGARFNILKLASEGLVLSETVSKGRGRPQQIWSLTAIGNSRFPDTHADLTVKLIQKTREILGEKALDAVIEAHSAEIRNSYLNAVSGIDALEKRIQILTEIRNNEGYMAGYTQEDDHFLIYENHCPICAAATICQGFCQSELETFQAVLGEKTTIERLDHIVSGATRCTYKVSFKKNQ</sequence>
<dbReference type="InterPro" id="IPR036388">
    <property type="entry name" value="WH-like_DNA-bd_sf"/>
</dbReference>
<dbReference type="OrthoDB" id="155998at2"/>
<dbReference type="RefSeq" id="WP_136401998.1">
    <property type="nucleotide sequence ID" value="NZ_SSNZ01000001.1"/>
</dbReference>
<name>A0A4S4A689_9FLAO</name>
<gene>
    <name evidence="1" type="ORF">E6C50_04545</name>
</gene>
<keyword evidence="2" id="KW-1185">Reference proteome</keyword>
<reference evidence="1 2" key="1">
    <citation type="submission" date="2019-04" db="EMBL/GenBank/DDBJ databases">
        <title>Flavobacterium sp. nov. isolated from construction timber.</title>
        <authorList>
            <person name="Lin S.-Y."/>
            <person name="Chang C.-T."/>
            <person name="Young C.-C."/>
        </authorList>
    </citation>
    <scope>NUCLEOTIDE SEQUENCE [LARGE SCALE GENOMIC DNA]</scope>
    <source>
        <strain evidence="1 2">CC-CTC003</strain>
    </source>
</reference>
<evidence type="ECO:0000313" key="1">
    <source>
        <dbReference type="EMBL" id="THF53475.1"/>
    </source>
</evidence>
<dbReference type="SUPFAM" id="SSF46785">
    <property type="entry name" value="Winged helix' DNA-binding domain"/>
    <property type="match status" value="1"/>
</dbReference>
<protein>
    <submittedName>
        <fullName evidence="1">Transcriptional regulator</fullName>
    </submittedName>
</protein>